<feature type="compositionally biased region" description="Acidic residues" evidence="1">
    <location>
        <begin position="70"/>
        <end position="80"/>
    </location>
</feature>
<name>A0A4U5M4G1_STECR</name>
<reference evidence="3 4" key="1">
    <citation type="journal article" date="2015" name="Genome Biol.">
        <title>Comparative genomics of Steinernema reveals deeply conserved gene regulatory networks.</title>
        <authorList>
            <person name="Dillman A.R."/>
            <person name="Macchietto M."/>
            <person name="Porter C.F."/>
            <person name="Rogers A."/>
            <person name="Williams B."/>
            <person name="Antoshechkin I."/>
            <person name="Lee M.M."/>
            <person name="Goodwin Z."/>
            <person name="Lu X."/>
            <person name="Lewis E.E."/>
            <person name="Goodrich-Blair H."/>
            <person name="Stock S.P."/>
            <person name="Adams B.J."/>
            <person name="Sternberg P.W."/>
            <person name="Mortazavi A."/>
        </authorList>
    </citation>
    <scope>NUCLEOTIDE SEQUENCE [LARGE SCALE GENOMIC DNA]</scope>
    <source>
        <strain evidence="3 4">ALL</strain>
    </source>
</reference>
<evidence type="ECO:0000256" key="2">
    <source>
        <dbReference type="SAM" id="SignalP"/>
    </source>
</evidence>
<dbReference type="EMBL" id="AZBU02000010">
    <property type="protein sequence ID" value="TKR63313.1"/>
    <property type="molecule type" value="Genomic_DNA"/>
</dbReference>
<evidence type="ECO:0000256" key="1">
    <source>
        <dbReference type="SAM" id="MobiDB-lite"/>
    </source>
</evidence>
<sequence>MHLTGALLATLLLIGFFVTVATNFAFNDNEDSDVTELDDALSMETMKWLAENAEEPRDEYEEDHEHFDNEFDDDEDDEDSAEYRHGPAFLANV</sequence>
<evidence type="ECO:0000313" key="4">
    <source>
        <dbReference type="Proteomes" id="UP000298663"/>
    </source>
</evidence>
<proteinExistence type="predicted"/>
<keyword evidence="2" id="KW-0732">Signal</keyword>
<feature type="signal peptide" evidence="2">
    <location>
        <begin position="1"/>
        <end position="21"/>
    </location>
</feature>
<accession>A0A4U5M4G1</accession>
<evidence type="ECO:0000313" key="3">
    <source>
        <dbReference type="EMBL" id="TKR63313.1"/>
    </source>
</evidence>
<protein>
    <submittedName>
        <fullName evidence="3">Uncharacterized protein</fullName>
    </submittedName>
</protein>
<feature type="chain" id="PRO_5020247475" evidence="2">
    <location>
        <begin position="22"/>
        <end position="93"/>
    </location>
</feature>
<comment type="caution">
    <text evidence="3">The sequence shown here is derived from an EMBL/GenBank/DDBJ whole genome shotgun (WGS) entry which is preliminary data.</text>
</comment>
<dbReference type="AlphaFoldDB" id="A0A4U5M4G1"/>
<reference evidence="3 4" key="2">
    <citation type="journal article" date="2019" name="G3 (Bethesda)">
        <title>Hybrid Assembly of the Genome of the Entomopathogenic Nematode Steinernema carpocapsae Identifies the X-Chromosome.</title>
        <authorList>
            <person name="Serra L."/>
            <person name="Macchietto M."/>
            <person name="Macias-Munoz A."/>
            <person name="McGill C.J."/>
            <person name="Rodriguez I.M."/>
            <person name="Rodriguez B."/>
            <person name="Murad R."/>
            <person name="Mortazavi A."/>
        </authorList>
    </citation>
    <scope>NUCLEOTIDE SEQUENCE [LARGE SCALE GENOMIC DNA]</scope>
    <source>
        <strain evidence="3 4">ALL</strain>
    </source>
</reference>
<keyword evidence="4" id="KW-1185">Reference proteome</keyword>
<feature type="compositionally biased region" description="Acidic residues" evidence="1">
    <location>
        <begin position="52"/>
        <end position="62"/>
    </location>
</feature>
<dbReference type="Proteomes" id="UP000298663">
    <property type="component" value="Unassembled WGS sequence"/>
</dbReference>
<feature type="region of interest" description="Disordered" evidence="1">
    <location>
        <begin position="52"/>
        <end position="93"/>
    </location>
</feature>
<gene>
    <name evidence="3" type="ORF">L596_027157</name>
</gene>
<organism evidence="3 4">
    <name type="scientific">Steinernema carpocapsae</name>
    <name type="common">Entomopathogenic nematode</name>
    <dbReference type="NCBI Taxonomy" id="34508"/>
    <lineage>
        <taxon>Eukaryota</taxon>
        <taxon>Metazoa</taxon>
        <taxon>Ecdysozoa</taxon>
        <taxon>Nematoda</taxon>
        <taxon>Chromadorea</taxon>
        <taxon>Rhabditida</taxon>
        <taxon>Tylenchina</taxon>
        <taxon>Panagrolaimomorpha</taxon>
        <taxon>Strongyloidoidea</taxon>
        <taxon>Steinernematidae</taxon>
        <taxon>Steinernema</taxon>
    </lineage>
</organism>